<feature type="signal peptide" evidence="2">
    <location>
        <begin position="1"/>
        <end position="26"/>
    </location>
</feature>
<protein>
    <submittedName>
        <fullName evidence="3">YbhB/YbcL family Raf kinase inhibitor-like protein</fullName>
    </submittedName>
</protein>
<evidence type="ECO:0000256" key="1">
    <source>
        <dbReference type="SAM" id="MobiDB-lite"/>
    </source>
</evidence>
<dbReference type="InterPro" id="IPR036610">
    <property type="entry name" value="PEBP-like_sf"/>
</dbReference>
<keyword evidence="2" id="KW-0732">Signal</keyword>
<accession>A0ABS4BFT0</accession>
<proteinExistence type="predicted"/>
<dbReference type="InterPro" id="IPR005247">
    <property type="entry name" value="YbhB_YbcL/LppC-like"/>
</dbReference>
<dbReference type="Pfam" id="PF01161">
    <property type="entry name" value="PBP"/>
    <property type="match status" value="1"/>
</dbReference>
<keyword evidence="4" id="KW-1185">Reference proteome</keyword>
<dbReference type="SUPFAM" id="SSF49777">
    <property type="entry name" value="PEBP-like"/>
    <property type="match status" value="1"/>
</dbReference>
<dbReference type="InterPro" id="IPR008914">
    <property type="entry name" value="PEBP"/>
</dbReference>
<organism evidence="3 4">
    <name type="scientific">Jiella mangrovi</name>
    <dbReference type="NCBI Taxonomy" id="2821407"/>
    <lineage>
        <taxon>Bacteria</taxon>
        <taxon>Pseudomonadati</taxon>
        <taxon>Pseudomonadota</taxon>
        <taxon>Alphaproteobacteria</taxon>
        <taxon>Hyphomicrobiales</taxon>
        <taxon>Aurantimonadaceae</taxon>
        <taxon>Jiella</taxon>
    </lineage>
</organism>
<evidence type="ECO:0000313" key="3">
    <source>
        <dbReference type="EMBL" id="MBP0614899.1"/>
    </source>
</evidence>
<dbReference type="Gene3D" id="3.90.280.10">
    <property type="entry name" value="PEBP-like"/>
    <property type="match status" value="1"/>
</dbReference>
<dbReference type="NCBIfam" id="TIGR00481">
    <property type="entry name" value="YbhB/YbcL family Raf kinase inhibitor-like protein"/>
    <property type="match status" value="1"/>
</dbReference>
<evidence type="ECO:0000256" key="2">
    <source>
        <dbReference type="SAM" id="SignalP"/>
    </source>
</evidence>
<dbReference type="RefSeq" id="WP_209593296.1">
    <property type="nucleotide sequence ID" value="NZ_JAGJCF010000002.1"/>
</dbReference>
<keyword evidence="3" id="KW-0649">Protein kinase inhibitor</keyword>
<dbReference type="CDD" id="cd00865">
    <property type="entry name" value="PEBP_bact_arch"/>
    <property type="match status" value="1"/>
</dbReference>
<dbReference type="GO" id="GO:0004860">
    <property type="term" value="F:protein kinase inhibitor activity"/>
    <property type="evidence" value="ECO:0007669"/>
    <property type="project" value="UniProtKB-KW"/>
</dbReference>
<reference evidence="3 4" key="1">
    <citation type="submission" date="2021-04" db="EMBL/GenBank/DDBJ databases">
        <title>Whole genome sequence of Jiella sp. KSK16Y-1.</title>
        <authorList>
            <person name="Tuo L."/>
        </authorList>
    </citation>
    <scope>NUCLEOTIDE SEQUENCE [LARGE SCALE GENOMIC DNA]</scope>
    <source>
        <strain evidence="3 4">KSK16Y-1</strain>
    </source>
</reference>
<gene>
    <name evidence="3" type="ORF">J6595_04820</name>
</gene>
<name>A0ABS4BFT0_9HYPH</name>
<dbReference type="PANTHER" id="PTHR30289">
    <property type="entry name" value="UNCHARACTERIZED PROTEIN YBCL-RELATED"/>
    <property type="match status" value="1"/>
</dbReference>
<sequence>MRYSTPIRCSIYAFVAPILFVTACSAADLTVSMGDAAPDTIMPDRHAFCPPNGTNPANISPAVTWSAGPEGTRSYALRMQDQDVPAALDQIEKPGVVIARDAPRIAVDHWILADIPADRRSLAEGEDSDGFTKGGKPTGPTSHGVRGANVYASFFASKPDMVGPYGGYDGPCPPRNDERPHRYTVKVFALDIEQLALPEGFTGDVLADAMRGHILAEGSVTTTYSRWEGPK</sequence>
<feature type="chain" id="PRO_5047251307" evidence="2">
    <location>
        <begin position="27"/>
        <end position="231"/>
    </location>
</feature>
<dbReference type="Proteomes" id="UP000678276">
    <property type="component" value="Unassembled WGS sequence"/>
</dbReference>
<dbReference type="PROSITE" id="PS51257">
    <property type="entry name" value="PROKAR_LIPOPROTEIN"/>
    <property type="match status" value="1"/>
</dbReference>
<dbReference type="PANTHER" id="PTHR30289:SF1">
    <property type="entry name" value="PEBP (PHOSPHATIDYLETHANOLAMINE-BINDING PROTEIN) FAMILY PROTEIN"/>
    <property type="match status" value="1"/>
</dbReference>
<dbReference type="EMBL" id="JAGJCF010000002">
    <property type="protein sequence ID" value="MBP0614899.1"/>
    <property type="molecule type" value="Genomic_DNA"/>
</dbReference>
<evidence type="ECO:0000313" key="4">
    <source>
        <dbReference type="Proteomes" id="UP000678276"/>
    </source>
</evidence>
<comment type="caution">
    <text evidence="3">The sequence shown here is derived from an EMBL/GenBank/DDBJ whole genome shotgun (WGS) entry which is preliminary data.</text>
</comment>
<feature type="region of interest" description="Disordered" evidence="1">
    <location>
        <begin position="123"/>
        <end position="143"/>
    </location>
</feature>